<proteinExistence type="predicted"/>
<name>A0A5J4UVN2_9EUKA</name>
<dbReference type="SUPFAM" id="SSF49562">
    <property type="entry name" value="C2 domain (Calcium/lipid-binding domain, CaLB)"/>
    <property type="match status" value="2"/>
</dbReference>
<feature type="region of interest" description="Disordered" evidence="1">
    <location>
        <begin position="211"/>
        <end position="255"/>
    </location>
</feature>
<gene>
    <name evidence="3" type="ORF">EZS28_029955</name>
</gene>
<evidence type="ECO:0000313" key="3">
    <source>
        <dbReference type="EMBL" id="KAA6374518.1"/>
    </source>
</evidence>
<feature type="compositionally biased region" description="Basic residues" evidence="1">
    <location>
        <begin position="454"/>
        <end position="464"/>
    </location>
</feature>
<feature type="compositionally biased region" description="Basic and acidic residues" evidence="1">
    <location>
        <begin position="465"/>
        <end position="513"/>
    </location>
</feature>
<dbReference type="AlphaFoldDB" id="A0A5J4UVN2"/>
<feature type="compositionally biased region" description="Basic and acidic residues" evidence="1">
    <location>
        <begin position="211"/>
        <end position="243"/>
    </location>
</feature>
<feature type="non-terminal residue" evidence="3">
    <location>
        <position position="580"/>
    </location>
</feature>
<feature type="domain" description="C2" evidence="2">
    <location>
        <begin position="253"/>
        <end position="376"/>
    </location>
</feature>
<organism evidence="3 4">
    <name type="scientific">Streblomastix strix</name>
    <dbReference type="NCBI Taxonomy" id="222440"/>
    <lineage>
        <taxon>Eukaryota</taxon>
        <taxon>Metamonada</taxon>
        <taxon>Preaxostyla</taxon>
        <taxon>Oxymonadida</taxon>
        <taxon>Streblomastigidae</taxon>
        <taxon>Streblomastix</taxon>
    </lineage>
</organism>
<accession>A0A5J4UVN2</accession>
<feature type="region of interest" description="Disordered" evidence="1">
    <location>
        <begin position="437"/>
        <end position="513"/>
    </location>
</feature>
<dbReference type="InterPro" id="IPR035892">
    <property type="entry name" value="C2_domain_sf"/>
</dbReference>
<dbReference type="Gene3D" id="2.60.40.150">
    <property type="entry name" value="C2 domain"/>
    <property type="match status" value="2"/>
</dbReference>
<dbReference type="CDD" id="cd00030">
    <property type="entry name" value="C2"/>
    <property type="match status" value="1"/>
</dbReference>
<dbReference type="EMBL" id="SNRW01011917">
    <property type="protein sequence ID" value="KAA6374518.1"/>
    <property type="molecule type" value="Genomic_DNA"/>
</dbReference>
<dbReference type="Pfam" id="PF00168">
    <property type="entry name" value="C2"/>
    <property type="match status" value="2"/>
</dbReference>
<comment type="caution">
    <text evidence="3">The sequence shown here is derived from an EMBL/GenBank/DDBJ whole genome shotgun (WGS) entry which is preliminary data.</text>
</comment>
<feature type="compositionally biased region" description="Low complexity" evidence="1">
    <location>
        <begin position="553"/>
        <end position="562"/>
    </location>
</feature>
<sequence length="580" mass="67932">MAVRRTKQTPGEVEYNTKTVQASSMVQLEQFDNTRITPVGNPQKQLSEKLKSPEEKQYPKGVVKIAEISVKGLPDLDGVTKLYPYVDFQTFSCGRKTLVARTTVNYDYKNENIYLVFDPALTKGKGELTVEVYNAGTNNLIGAASVNIFPAYNQPYQAEKKLLAKKPTGELDPNKVVGKCIFQIVYVDDIDLVKKIEEEDRLNKIQEEQKKKLEEERKKQQDAERRKKLEQEAQRKKEEEKKKQSSVMQPIVQTRDIQDTHQIRKKEEKYGKGVVKFTSISVRDLPKMTRSGVSNPVVRFKLADYSKMTTVGKNSFNYVYNNEKFDLVYDPAQMQGQKEVDVEVWEYISDNDSHLIGVASVDILPSSNRQTQVQLFLQPEQNKDSLSNEEFDKYSLEKDQKLGKVSFWIIYLKGDQWVDLYNKEELQSKQPEVKLVKGRDYTATPAQSDEEKRKAKQNQKFKDHRKQDQDKKDAEREAEEEAQRDREEMERLDREIEKKQADYARKKKFDEEQQKKYLEMRQKMKEQEKIKDEEYLKTIENQLIRKKTQSKILLEPLQTPQEEPQENAQDTLKRQEEEKK</sequence>
<reference evidence="3 4" key="1">
    <citation type="submission" date="2019-03" db="EMBL/GenBank/DDBJ databases">
        <title>Single cell metagenomics reveals metabolic interactions within the superorganism composed of flagellate Streblomastix strix and complex community of Bacteroidetes bacteria on its surface.</title>
        <authorList>
            <person name="Treitli S.C."/>
            <person name="Kolisko M."/>
            <person name="Husnik F."/>
            <person name="Keeling P."/>
            <person name="Hampl V."/>
        </authorList>
    </citation>
    <scope>NUCLEOTIDE SEQUENCE [LARGE SCALE GENOMIC DNA]</scope>
    <source>
        <strain evidence="3">ST1C</strain>
    </source>
</reference>
<evidence type="ECO:0000259" key="2">
    <source>
        <dbReference type="PROSITE" id="PS50004"/>
    </source>
</evidence>
<dbReference type="InterPro" id="IPR000008">
    <property type="entry name" value="C2_dom"/>
</dbReference>
<feature type="compositionally biased region" description="Basic and acidic residues" evidence="1">
    <location>
        <begin position="571"/>
        <end position="580"/>
    </location>
</feature>
<feature type="region of interest" description="Disordered" evidence="1">
    <location>
        <begin position="546"/>
        <end position="580"/>
    </location>
</feature>
<protein>
    <recommendedName>
        <fullName evidence="2">C2 domain-containing protein</fullName>
    </recommendedName>
</protein>
<dbReference type="Proteomes" id="UP000324800">
    <property type="component" value="Unassembled WGS sequence"/>
</dbReference>
<dbReference type="SMART" id="SM00239">
    <property type="entry name" value="C2"/>
    <property type="match status" value="2"/>
</dbReference>
<evidence type="ECO:0000256" key="1">
    <source>
        <dbReference type="SAM" id="MobiDB-lite"/>
    </source>
</evidence>
<dbReference type="PROSITE" id="PS50004">
    <property type="entry name" value="C2"/>
    <property type="match status" value="1"/>
</dbReference>
<evidence type="ECO:0000313" key="4">
    <source>
        <dbReference type="Proteomes" id="UP000324800"/>
    </source>
</evidence>